<reference evidence="2" key="1">
    <citation type="submission" date="2020-03" db="EMBL/GenBank/DDBJ databases">
        <title>Draft Genome Sequence of Cylindrodendrum hubeiense.</title>
        <authorList>
            <person name="Buettner E."/>
            <person name="Kellner H."/>
        </authorList>
    </citation>
    <scope>NUCLEOTIDE SEQUENCE</scope>
    <source>
        <strain evidence="2">IHI 201604</strain>
    </source>
</reference>
<dbReference type="AlphaFoldDB" id="A0A9P5HEN2"/>
<feature type="transmembrane region" description="Helical" evidence="1">
    <location>
        <begin position="75"/>
        <end position="100"/>
    </location>
</feature>
<dbReference type="EMBL" id="JAANBB010000013">
    <property type="protein sequence ID" value="KAF7556292.1"/>
    <property type="molecule type" value="Genomic_DNA"/>
</dbReference>
<dbReference type="OrthoDB" id="5424444at2759"/>
<evidence type="ECO:0000313" key="2">
    <source>
        <dbReference type="EMBL" id="KAF7556292.1"/>
    </source>
</evidence>
<gene>
    <name evidence="2" type="ORF">G7Z17_g1529</name>
</gene>
<sequence>MAASTVETTGFCFIPPGLSHLQRQNGVQCPSTEEVLGKFFICGMITVATNFFCGSDDARRRLLLFWGREAKQRRTWSSIWPGIATAAMHILFAMGVAGIMTKGGFQGSFTSLMLLWLTRPRFGAVTTLWMHVPSKSRLYDNILFDIFLYEPILVVAVLPIAMRFADASRSMDPSCDGVQMTPQQRHLHSIMARAGKTLTAMGNCTSLV</sequence>
<keyword evidence="1" id="KW-0812">Transmembrane</keyword>
<dbReference type="Proteomes" id="UP000722485">
    <property type="component" value="Unassembled WGS sequence"/>
</dbReference>
<keyword evidence="3" id="KW-1185">Reference proteome</keyword>
<accession>A0A9P5HEN2</accession>
<evidence type="ECO:0000256" key="1">
    <source>
        <dbReference type="SAM" id="Phobius"/>
    </source>
</evidence>
<keyword evidence="1" id="KW-0472">Membrane</keyword>
<name>A0A9P5HEN2_9HYPO</name>
<keyword evidence="1" id="KW-1133">Transmembrane helix</keyword>
<protein>
    <submittedName>
        <fullName evidence="2">Uncharacterized protein</fullName>
    </submittedName>
</protein>
<feature type="transmembrane region" description="Helical" evidence="1">
    <location>
        <begin position="142"/>
        <end position="162"/>
    </location>
</feature>
<organism evidence="2 3">
    <name type="scientific">Cylindrodendrum hubeiense</name>
    <dbReference type="NCBI Taxonomy" id="595255"/>
    <lineage>
        <taxon>Eukaryota</taxon>
        <taxon>Fungi</taxon>
        <taxon>Dikarya</taxon>
        <taxon>Ascomycota</taxon>
        <taxon>Pezizomycotina</taxon>
        <taxon>Sordariomycetes</taxon>
        <taxon>Hypocreomycetidae</taxon>
        <taxon>Hypocreales</taxon>
        <taxon>Nectriaceae</taxon>
        <taxon>Cylindrodendrum</taxon>
    </lineage>
</organism>
<proteinExistence type="predicted"/>
<evidence type="ECO:0000313" key="3">
    <source>
        <dbReference type="Proteomes" id="UP000722485"/>
    </source>
</evidence>
<comment type="caution">
    <text evidence="2">The sequence shown here is derived from an EMBL/GenBank/DDBJ whole genome shotgun (WGS) entry which is preliminary data.</text>
</comment>